<protein>
    <submittedName>
        <fullName evidence="1">Uncharacterized protein</fullName>
    </submittedName>
</protein>
<keyword evidence="2" id="KW-1185">Reference proteome</keyword>
<gene>
    <name evidence="1" type="ORF">SAMN04489727_2073</name>
</gene>
<sequence length="505" mass="55450">MVEETEPADPDRPVVDAALARRLKALACTAPVHDLDARKGRLDWAEADVYQMSEIALTIIDQVTIRMDFDRGADHEEVLRRTLPFVAAQAPDRPGDEHRKVARWVLDNLINVGSQDRGFSATYGTFDAQGQYQRRTWPFKLLVESFSADGEVYLRSTDESINVLVGALDTDVESAQEAAETKLANLVRRGRLSDAQLAAEAARWRTVQYADQLRRLLDATRRDVRAVDWLDEVPSLIKEALDHIAARHRAETAILTNITQARDESESPARKRQAATLITIVRDCMQRHGQLQARLILAGKTFRSEQDRQEFSAPTRRPTIDLFGQLLTPTLGLSIAEATRVTTAFFAKSTGLSVKGVPRLVDVVYKLLAPPADRGDLGDPIPEPDLVPATDPAVFDDEQWAAADRLLALGSVPRRLSGLLAEARALDPDLPHLIGLRVFHLLDPGVTTALRQGDESILLAIDDGTELADDEFGGADLLVGLVSLEIGRHSADRVASGGNRGEVVA</sequence>
<accession>A0A1H4JNQ7</accession>
<proteinExistence type="predicted"/>
<evidence type="ECO:0000313" key="1">
    <source>
        <dbReference type="EMBL" id="SEB47950.1"/>
    </source>
</evidence>
<dbReference type="AlphaFoldDB" id="A0A1H4JNQ7"/>
<evidence type="ECO:0000313" key="2">
    <source>
        <dbReference type="Proteomes" id="UP000199622"/>
    </source>
</evidence>
<reference evidence="2" key="1">
    <citation type="submission" date="2016-10" db="EMBL/GenBank/DDBJ databases">
        <authorList>
            <person name="Varghese N."/>
            <person name="Submissions S."/>
        </authorList>
    </citation>
    <scope>NUCLEOTIDE SEQUENCE [LARGE SCALE GENOMIC DNA]</scope>
    <source>
        <strain evidence="2">DSM 44544</strain>
    </source>
</reference>
<organism evidence="1 2">
    <name type="scientific">Amycolatopsis tolypomycina</name>
    <dbReference type="NCBI Taxonomy" id="208445"/>
    <lineage>
        <taxon>Bacteria</taxon>
        <taxon>Bacillati</taxon>
        <taxon>Actinomycetota</taxon>
        <taxon>Actinomycetes</taxon>
        <taxon>Pseudonocardiales</taxon>
        <taxon>Pseudonocardiaceae</taxon>
        <taxon>Amycolatopsis</taxon>
    </lineage>
</organism>
<dbReference type="RefSeq" id="WP_244170114.1">
    <property type="nucleotide sequence ID" value="NZ_FNSO01000003.1"/>
</dbReference>
<dbReference type="EMBL" id="FNSO01000003">
    <property type="protein sequence ID" value="SEB47950.1"/>
    <property type="molecule type" value="Genomic_DNA"/>
</dbReference>
<name>A0A1H4JNQ7_9PSEU</name>
<dbReference type="STRING" id="208445.SAMN04489727_2073"/>
<dbReference type="Proteomes" id="UP000199622">
    <property type="component" value="Unassembled WGS sequence"/>
</dbReference>